<dbReference type="EnsemblPlants" id="Pp3c10_2380V3.1">
    <property type="protein sequence ID" value="PAC:32900237.CDS.1"/>
    <property type="gene ID" value="Pp3c10_2380"/>
</dbReference>
<evidence type="ECO:0000313" key="3">
    <source>
        <dbReference type="Proteomes" id="UP000006727"/>
    </source>
</evidence>
<dbReference type="Gramene" id="Pp3c10_2381V3.1">
    <property type="protein sequence ID" value="PAC:32899902.CDS.1"/>
    <property type="gene ID" value="Pp3c10_2381"/>
</dbReference>
<gene>
    <name evidence="1" type="ORF">PHYPA_013301</name>
</gene>
<dbReference type="AlphaFoldDB" id="A0A2K1JXC5"/>
<proteinExistence type="predicted"/>
<protein>
    <submittedName>
        <fullName evidence="1 2">Uncharacterized protein</fullName>
    </submittedName>
</protein>
<reference evidence="1 3" key="1">
    <citation type="journal article" date="2008" name="Science">
        <title>The Physcomitrella genome reveals evolutionary insights into the conquest of land by plants.</title>
        <authorList>
            <person name="Rensing S."/>
            <person name="Lang D."/>
            <person name="Zimmer A."/>
            <person name="Terry A."/>
            <person name="Salamov A."/>
            <person name="Shapiro H."/>
            <person name="Nishiyama T."/>
            <person name="Perroud P.-F."/>
            <person name="Lindquist E."/>
            <person name="Kamisugi Y."/>
            <person name="Tanahashi T."/>
            <person name="Sakakibara K."/>
            <person name="Fujita T."/>
            <person name="Oishi K."/>
            <person name="Shin-I T."/>
            <person name="Kuroki Y."/>
            <person name="Toyoda A."/>
            <person name="Suzuki Y."/>
            <person name="Hashimoto A."/>
            <person name="Yamaguchi K."/>
            <person name="Sugano A."/>
            <person name="Kohara Y."/>
            <person name="Fujiyama A."/>
            <person name="Anterola A."/>
            <person name="Aoki S."/>
            <person name="Ashton N."/>
            <person name="Barbazuk W.B."/>
            <person name="Barker E."/>
            <person name="Bennetzen J."/>
            <person name="Bezanilla M."/>
            <person name="Blankenship R."/>
            <person name="Cho S.H."/>
            <person name="Dutcher S."/>
            <person name="Estelle M."/>
            <person name="Fawcett J.A."/>
            <person name="Gundlach H."/>
            <person name="Hanada K."/>
            <person name="Heyl A."/>
            <person name="Hicks K.A."/>
            <person name="Hugh J."/>
            <person name="Lohr M."/>
            <person name="Mayer K."/>
            <person name="Melkozernov A."/>
            <person name="Murata T."/>
            <person name="Nelson D."/>
            <person name="Pils B."/>
            <person name="Prigge M."/>
            <person name="Reiss B."/>
            <person name="Renner T."/>
            <person name="Rombauts S."/>
            <person name="Rushton P."/>
            <person name="Sanderfoot A."/>
            <person name="Schween G."/>
            <person name="Shiu S.-H."/>
            <person name="Stueber K."/>
            <person name="Theodoulou F.L."/>
            <person name="Tu H."/>
            <person name="Van de Peer Y."/>
            <person name="Verrier P.J."/>
            <person name="Waters E."/>
            <person name="Wood A."/>
            <person name="Yang L."/>
            <person name="Cove D."/>
            <person name="Cuming A."/>
            <person name="Hasebe M."/>
            <person name="Lucas S."/>
            <person name="Mishler D.B."/>
            <person name="Reski R."/>
            <person name="Grigoriev I."/>
            <person name="Quatrano R.S."/>
            <person name="Boore J.L."/>
        </authorList>
    </citation>
    <scope>NUCLEOTIDE SEQUENCE [LARGE SCALE GENOMIC DNA]</scope>
    <source>
        <strain evidence="2 3">cv. Gransden 2004</strain>
    </source>
</reference>
<dbReference type="Gramene" id="Pp3c10_2380V3.1">
    <property type="protein sequence ID" value="PAC:32900237.CDS.1"/>
    <property type="gene ID" value="Pp3c10_2380"/>
</dbReference>
<reference evidence="1 3" key="2">
    <citation type="journal article" date="2018" name="Plant J.">
        <title>The Physcomitrella patens chromosome-scale assembly reveals moss genome structure and evolution.</title>
        <authorList>
            <person name="Lang D."/>
            <person name="Ullrich K.K."/>
            <person name="Murat F."/>
            <person name="Fuchs J."/>
            <person name="Jenkins J."/>
            <person name="Haas F.B."/>
            <person name="Piednoel M."/>
            <person name="Gundlach H."/>
            <person name="Van Bel M."/>
            <person name="Meyberg R."/>
            <person name="Vives C."/>
            <person name="Morata J."/>
            <person name="Symeonidi A."/>
            <person name="Hiss M."/>
            <person name="Muchero W."/>
            <person name="Kamisugi Y."/>
            <person name="Saleh O."/>
            <person name="Blanc G."/>
            <person name="Decker E.L."/>
            <person name="van Gessel N."/>
            <person name="Grimwood J."/>
            <person name="Hayes R.D."/>
            <person name="Graham S.W."/>
            <person name="Gunter L.E."/>
            <person name="McDaniel S.F."/>
            <person name="Hoernstein S.N.W."/>
            <person name="Larsson A."/>
            <person name="Li F.W."/>
            <person name="Perroud P.F."/>
            <person name="Phillips J."/>
            <person name="Ranjan P."/>
            <person name="Rokshar D.S."/>
            <person name="Rothfels C.J."/>
            <person name="Schneider L."/>
            <person name="Shu S."/>
            <person name="Stevenson D.W."/>
            <person name="Thummler F."/>
            <person name="Tillich M."/>
            <person name="Villarreal Aguilar J.C."/>
            <person name="Widiez T."/>
            <person name="Wong G.K."/>
            <person name="Wymore A."/>
            <person name="Zhang Y."/>
            <person name="Zimmer A.D."/>
            <person name="Quatrano R.S."/>
            <person name="Mayer K.F.X."/>
            <person name="Goodstein D."/>
            <person name="Casacuberta J.M."/>
            <person name="Vandepoele K."/>
            <person name="Reski R."/>
            <person name="Cuming A.C."/>
            <person name="Tuskan G.A."/>
            <person name="Maumus F."/>
            <person name="Salse J."/>
            <person name="Schmutz J."/>
            <person name="Rensing S.A."/>
        </authorList>
    </citation>
    <scope>NUCLEOTIDE SEQUENCE [LARGE SCALE GENOMIC DNA]</scope>
    <source>
        <strain evidence="2 3">cv. Gransden 2004</strain>
    </source>
</reference>
<evidence type="ECO:0000313" key="1">
    <source>
        <dbReference type="EMBL" id="PNR46182.1"/>
    </source>
</evidence>
<dbReference type="EMBL" id="ABEU02000010">
    <property type="protein sequence ID" value="PNR46182.1"/>
    <property type="molecule type" value="Genomic_DNA"/>
</dbReference>
<dbReference type="EnsemblPlants" id="Pp3c10_2381V3.1">
    <property type="protein sequence ID" value="PAC:32899902.CDS.1"/>
    <property type="gene ID" value="Pp3c10_2381"/>
</dbReference>
<organism evidence="1">
    <name type="scientific">Physcomitrium patens</name>
    <name type="common">Spreading-leaved earth moss</name>
    <name type="synonym">Physcomitrella patens</name>
    <dbReference type="NCBI Taxonomy" id="3218"/>
    <lineage>
        <taxon>Eukaryota</taxon>
        <taxon>Viridiplantae</taxon>
        <taxon>Streptophyta</taxon>
        <taxon>Embryophyta</taxon>
        <taxon>Bryophyta</taxon>
        <taxon>Bryophytina</taxon>
        <taxon>Bryopsida</taxon>
        <taxon>Funariidae</taxon>
        <taxon>Funariales</taxon>
        <taxon>Funariaceae</taxon>
        <taxon>Physcomitrium</taxon>
    </lineage>
</organism>
<keyword evidence="3" id="KW-1185">Reference proteome</keyword>
<accession>A0A2K1JXC5</accession>
<name>A0A2K1JXC5_PHYPA</name>
<evidence type="ECO:0000313" key="2">
    <source>
        <dbReference type="EnsemblPlants" id="PAC:32899902.CDS.1"/>
    </source>
</evidence>
<sequence length="55" mass="6081">MGQASGCIFPSSHSSEGFLCPWSSVVSCAMIVTIPRTECQKHDRLSLPIEYEHKV</sequence>
<reference evidence="2" key="3">
    <citation type="submission" date="2020-12" db="UniProtKB">
        <authorList>
            <consortium name="EnsemblPlants"/>
        </authorList>
    </citation>
    <scope>IDENTIFICATION</scope>
</reference>
<dbReference type="Proteomes" id="UP000006727">
    <property type="component" value="Chromosome 10"/>
</dbReference>
<dbReference type="InParanoid" id="A0A2K1JXC5"/>
<dbReference type="PaxDb" id="3218-PP1S245_42V6.1"/>